<keyword evidence="3" id="KW-1185">Reference proteome</keyword>
<accession>A0A8C3J496</accession>
<feature type="compositionally biased region" description="Basic and acidic residues" evidence="1">
    <location>
        <begin position="1"/>
        <end position="22"/>
    </location>
</feature>
<reference evidence="2" key="1">
    <citation type="submission" date="2025-08" db="UniProtKB">
        <authorList>
            <consortium name="Ensembl"/>
        </authorList>
    </citation>
    <scope>IDENTIFICATION</scope>
</reference>
<evidence type="ECO:0000313" key="2">
    <source>
        <dbReference type="Ensembl" id="ENSCPGP00000000132.1"/>
    </source>
</evidence>
<evidence type="ECO:0000313" key="3">
    <source>
        <dbReference type="Proteomes" id="UP000694419"/>
    </source>
</evidence>
<organism evidence="2 3">
    <name type="scientific">Calidris pygmaea</name>
    <name type="common">Spoon-billed sandpiper</name>
    <dbReference type="NCBI Taxonomy" id="425635"/>
    <lineage>
        <taxon>Eukaryota</taxon>
        <taxon>Metazoa</taxon>
        <taxon>Chordata</taxon>
        <taxon>Craniata</taxon>
        <taxon>Vertebrata</taxon>
        <taxon>Euteleostomi</taxon>
        <taxon>Archelosauria</taxon>
        <taxon>Archosauria</taxon>
        <taxon>Dinosauria</taxon>
        <taxon>Saurischia</taxon>
        <taxon>Theropoda</taxon>
        <taxon>Coelurosauria</taxon>
        <taxon>Aves</taxon>
        <taxon>Neognathae</taxon>
        <taxon>Neoaves</taxon>
        <taxon>Charadriiformes</taxon>
        <taxon>Scolopacidae</taxon>
        <taxon>Calidris</taxon>
    </lineage>
</organism>
<sequence>MSSEFILRDKTHTTNKKSRDGRPPSLAVNTNRCTGNVSRSSGFVSTRNRDSRYSSLRCKSREKWSFGLSV</sequence>
<feature type="compositionally biased region" description="Polar residues" evidence="1">
    <location>
        <begin position="27"/>
        <end position="46"/>
    </location>
</feature>
<evidence type="ECO:0000256" key="1">
    <source>
        <dbReference type="SAM" id="MobiDB-lite"/>
    </source>
</evidence>
<reference evidence="2" key="2">
    <citation type="submission" date="2025-09" db="UniProtKB">
        <authorList>
            <consortium name="Ensembl"/>
        </authorList>
    </citation>
    <scope>IDENTIFICATION</scope>
</reference>
<dbReference type="Ensembl" id="ENSCPGT00000000149.1">
    <property type="protein sequence ID" value="ENSCPGP00000000132.1"/>
    <property type="gene ID" value="ENSCPGG00000000107.1"/>
</dbReference>
<dbReference type="AlphaFoldDB" id="A0A8C3J496"/>
<protein>
    <submittedName>
        <fullName evidence="2">Uncharacterized protein</fullName>
    </submittedName>
</protein>
<name>A0A8C3J496_9CHAR</name>
<proteinExistence type="predicted"/>
<dbReference type="Proteomes" id="UP000694419">
    <property type="component" value="Unplaced"/>
</dbReference>
<feature type="region of interest" description="Disordered" evidence="1">
    <location>
        <begin position="1"/>
        <end position="46"/>
    </location>
</feature>